<evidence type="ECO:0000313" key="2">
    <source>
        <dbReference type="Proteomes" id="UP000541636"/>
    </source>
</evidence>
<dbReference type="EMBL" id="JAAZQD010000003">
    <property type="protein sequence ID" value="NKZ39121.1"/>
    <property type="molecule type" value="Genomic_DNA"/>
</dbReference>
<accession>A0A846ZNU5</accession>
<dbReference type="RefSeq" id="WP_168609218.1">
    <property type="nucleotide sequence ID" value="NZ_JAAZQD010000003.1"/>
</dbReference>
<dbReference type="AlphaFoldDB" id="A0A846ZNU5"/>
<gene>
    <name evidence="1" type="ORF">HF690_09175</name>
</gene>
<sequence length="210" mass="23089">MSGLGPVLQSLREGAARGTGQATLLHGAVAVFHVDFKAQRVSCLGAGPPEERRLGQHLAAMAREVRLSESVDPNVNERVRDRRSQALSSLLWDAALDAGPEHRIAEIDADTVVRLRRWPGFHLLAHRHDHFRLCSLMLRRPSSARECVDMLGIDMEQTQAFAHAAYVAGCAELRPAEASSAHAAKVGWRHGGSRLADWWRSVREAQRAAS</sequence>
<proteinExistence type="predicted"/>
<organism evidence="1 2">
    <name type="scientific">Oleiagrimonas citrea</name>
    <dbReference type="NCBI Taxonomy" id="1665687"/>
    <lineage>
        <taxon>Bacteria</taxon>
        <taxon>Pseudomonadati</taxon>
        <taxon>Pseudomonadota</taxon>
        <taxon>Gammaproteobacteria</taxon>
        <taxon>Lysobacterales</taxon>
        <taxon>Rhodanobacteraceae</taxon>
        <taxon>Oleiagrimonas</taxon>
    </lineage>
</organism>
<evidence type="ECO:0000313" key="1">
    <source>
        <dbReference type="EMBL" id="NKZ39121.1"/>
    </source>
</evidence>
<protein>
    <submittedName>
        <fullName evidence="1">Uncharacterized protein</fullName>
    </submittedName>
</protein>
<reference evidence="1 2" key="1">
    <citation type="journal article" date="2017" name="Int. J. Syst. Evol. Microbiol.">
        <title>Oleiagrimonas citrea sp. nov., a marine bacterium isolated from tidal flat sediment and emended description of the genus Oleiagrimonas Fang et al. 2015 and Oleiagrimonas soli.</title>
        <authorList>
            <person name="Yang S.H."/>
            <person name="Seo H.S."/>
            <person name="Seong C.N."/>
            <person name="Kwon K.K."/>
        </authorList>
    </citation>
    <scope>NUCLEOTIDE SEQUENCE [LARGE SCALE GENOMIC DNA]</scope>
    <source>
        <strain evidence="1 2">MEBiC09124</strain>
    </source>
</reference>
<comment type="caution">
    <text evidence="1">The sequence shown here is derived from an EMBL/GenBank/DDBJ whole genome shotgun (WGS) entry which is preliminary data.</text>
</comment>
<name>A0A846ZNU5_9GAMM</name>
<dbReference type="Proteomes" id="UP000541636">
    <property type="component" value="Unassembled WGS sequence"/>
</dbReference>
<keyword evidence="2" id="KW-1185">Reference proteome</keyword>